<dbReference type="AlphaFoldDB" id="A0A0F9JTN8"/>
<dbReference type="EMBL" id="LAZR01016983">
    <property type="protein sequence ID" value="KKM02268.1"/>
    <property type="molecule type" value="Genomic_DNA"/>
</dbReference>
<evidence type="ECO:0000313" key="1">
    <source>
        <dbReference type="EMBL" id="KKM02268.1"/>
    </source>
</evidence>
<comment type="caution">
    <text evidence="1">The sequence shown here is derived from an EMBL/GenBank/DDBJ whole genome shotgun (WGS) entry which is preliminary data.</text>
</comment>
<protein>
    <submittedName>
        <fullName evidence="1">Uncharacterized protein</fullName>
    </submittedName>
</protein>
<name>A0A0F9JTN8_9ZZZZ</name>
<gene>
    <name evidence="1" type="ORF">LCGC14_1786150</name>
</gene>
<accession>A0A0F9JTN8</accession>
<sequence length="112" mass="12938">MGEFLIESTDRIALSSGSFKLRVKNVLPIVPQSSVEALKRHIIETNYFLAWADQVRRFRSDFSNNEVREAVKQEFGGAMLGAIDEMIRVCGKYIVHLEYDENNTTDELRKKR</sequence>
<organism evidence="1">
    <name type="scientific">marine sediment metagenome</name>
    <dbReference type="NCBI Taxonomy" id="412755"/>
    <lineage>
        <taxon>unclassified sequences</taxon>
        <taxon>metagenomes</taxon>
        <taxon>ecological metagenomes</taxon>
    </lineage>
</organism>
<feature type="non-terminal residue" evidence="1">
    <location>
        <position position="112"/>
    </location>
</feature>
<reference evidence="1" key="1">
    <citation type="journal article" date="2015" name="Nature">
        <title>Complex archaea that bridge the gap between prokaryotes and eukaryotes.</title>
        <authorList>
            <person name="Spang A."/>
            <person name="Saw J.H."/>
            <person name="Jorgensen S.L."/>
            <person name="Zaremba-Niedzwiedzka K."/>
            <person name="Martijn J."/>
            <person name="Lind A.E."/>
            <person name="van Eijk R."/>
            <person name="Schleper C."/>
            <person name="Guy L."/>
            <person name="Ettema T.J."/>
        </authorList>
    </citation>
    <scope>NUCLEOTIDE SEQUENCE</scope>
</reference>
<proteinExistence type="predicted"/>